<dbReference type="AlphaFoldDB" id="A0A0F9KIR7"/>
<gene>
    <name evidence="1" type="ORF">LCGC14_1325740</name>
</gene>
<sequence>MAKFCHECGKPIQADWKLCPFCGCSFKITQNFESSDKPTIVFKSKGYFCGGKPKGLAIVGNMKKGFIILTYGNLSFVPKRGGKIYFSIPISEIAEISRFSRRLYTLIQVTSKVGKNYTFWAANMVLGQYLGGKTNELFSLLIEIVKVE</sequence>
<evidence type="ECO:0000313" key="1">
    <source>
        <dbReference type="EMBL" id="KKM81838.1"/>
    </source>
</evidence>
<accession>A0A0F9KIR7</accession>
<dbReference type="EMBL" id="LAZR01007957">
    <property type="protein sequence ID" value="KKM81838.1"/>
    <property type="molecule type" value="Genomic_DNA"/>
</dbReference>
<comment type="caution">
    <text evidence="1">The sequence shown here is derived from an EMBL/GenBank/DDBJ whole genome shotgun (WGS) entry which is preliminary data.</text>
</comment>
<proteinExistence type="predicted"/>
<protein>
    <recommendedName>
        <fullName evidence="2">Zinc-ribbon domain-containing protein</fullName>
    </recommendedName>
</protein>
<organism evidence="1">
    <name type="scientific">marine sediment metagenome</name>
    <dbReference type="NCBI Taxonomy" id="412755"/>
    <lineage>
        <taxon>unclassified sequences</taxon>
        <taxon>metagenomes</taxon>
        <taxon>ecological metagenomes</taxon>
    </lineage>
</organism>
<name>A0A0F9KIR7_9ZZZZ</name>
<reference evidence="1" key="1">
    <citation type="journal article" date="2015" name="Nature">
        <title>Complex archaea that bridge the gap between prokaryotes and eukaryotes.</title>
        <authorList>
            <person name="Spang A."/>
            <person name="Saw J.H."/>
            <person name="Jorgensen S.L."/>
            <person name="Zaremba-Niedzwiedzka K."/>
            <person name="Martijn J."/>
            <person name="Lind A.E."/>
            <person name="van Eijk R."/>
            <person name="Schleper C."/>
            <person name="Guy L."/>
            <person name="Ettema T.J."/>
        </authorList>
    </citation>
    <scope>NUCLEOTIDE SEQUENCE</scope>
</reference>
<evidence type="ECO:0008006" key="2">
    <source>
        <dbReference type="Google" id="ProtNLM"/>
    </source>
</evidence>